<evidence type="ECO:0000313" key="3">
    <source>
        <dbReference type="Proteomes" id="UP001219605"/>
    </source>
</evidence>
<dbReference type="PROSITE" id="PS00194">
    <property type="entry name" value="THIOREDOXIN_1"/>
    <property type="match status" value="1"/>
</dbReference>
<dbReference type="InterPro" id="IPR036249">
    <property type="entry name" value="Thioredoxin-like_sf"/>
</dbReference>
<dbReference type="EMBL" id="CP118615">
    <property type="protein sequence ID" value="WDZ82859.1"/>
    <property type="molecule type" value="Genomic_DNA"/>
</dbReference>
<accession>A0ABY7ZLK7</accession>
<dbReference type="Gene3D" id="3.40.30.10">
    <property type="entry name" value="Glutaredoxin"/>
    <property type="match status" value="1"/>
</dbReference>
<proteinExistence type="predicted"/>
<dbReference type="PROSITE" id="PS51352">
    <property type="entry name" value="THIOREDOXIN_2"/>
    <property type="match status" value="1"/>
</dbReference>
<evidence type="ECO:0000259" key="1">
    <source>
        <dbReference type="PROSITE" id="PS51352"/>
    </source>
</evidence>
<evidence type="ECO:0000313" key="2">
    <source>
        <dbReference type="EMBL" id="WDZ82859.1"/>
    </source>
</evidence>
<dbReference type="InterPro" id="IPR013766">
    <property type="entry name" value="Thioredoxin_domain"/>
</dbReference>
<keyword evidence="3" id="KW-1185">Reference proteome</keyword>
<protein>
    <submittedName>
        <fullName evidence="2">Redoxin domain-containing protein</fullName>
    </submittedName>
</protein>
<organism evidence="2 3">
    <name type="scientific">Micromonospora cathayae</name>
    <dbReference type="NCBI Taxonomy" id="3028804"/>
    <lineage>
        <taxon>Bacteria</taxon>
        <taxon>Bacillati</taxon>
        <taxon>Actinomycetota</taxon>
        <taxon>Actinomycetes</taxon>
        <taxon>Micromonosporales</taxon>
        <taxon>Micromonosporaceae</taxon>
        <taxon>Micromonospora</taxon>
    </lineage>
</organism>
<dbReference type="SUPFAM" id="SSF52833">
    <property type="entry name" value="Thioredoxin-like"/>
    <property type="match status" value="1"/>
</dbReference>
<name>A0ABY7ZLK7_9ACTN</name>
<reference evidence="2 3" key="1">
    <citation type="submission" date="2023-02" db="EMBL/GenBank/DDBJ databases">
        <authorList>
            <person name="Mo P."/>
        </authorList>
    </citation>
    <scope>NUCLEOTIDE SEQUENCE [LARGE SCALE GENOMIC DNA]</scope>
    <source>
        <strain evidence="2 3">HUAS 3</strain>
    </source>
</reference>
<gene>
    <name evidence="2" type="ORF">PVK37_20565</name>
</gene>
<sequence length="177" mass="18304">MYLAVAVVVGVVALLNLVLTFGVIRRLREHTDQLSRVARPAEDAILPAGTTIGDFTVTTVDGEVISSDRLGSRTLVGFFSPGCPACETLLPTFVEYAATVPGGRQRVLAVVAGESDGASEHVEKLRGSARVVRAGYEDAVMTAFGVKAFPGVCMIEADGTIEVAGGNLAGFPAPAAV</sequence>
<dbReference type="Proteomes" id="UP001219605">
    <property type="component" value="Chromosome"/>
</dbReference>
<dbReference type="InterPro" id="IPR017937">
    <property type="entry name" value="Thioredoxin_CS"/>
</dbReference>
<dbReference type="RefSeq" id="WP_275029207.1">
    <property type="nucleotide sequence ID" value="NZ_CP118615.1"/>
</dbReference>
<feature type="domain" description="Thioredoxin" evidence="1">
    <location>
        <begin position="46"/>
        <end position="177"/>
    </location>
</feature>